<feature type="region of interest" description="Disordered" evidence="9">
    <location>
        <begin position="35"/>
        <end position="86"/>
    </location>
</feature>
<dbReference type="InterPro" id="IPR020605">
    <property type="entry name" value="Octanoyltransferase_CS"/>
</dbReference>
<evidence type="ECO:0000259" key="10">
    <source>
        <dbReference type="PROSITE" id="PS51733"/>
    </source>
</evidence>
<sequence>MRLAHLHIPHLTPFTHTSRLQQTLVSRLLTHKKLYDSPSSPPSTPAPAPPDPTILTFTPHPVYTTGRRDLPRTNTTNSNNLDPNLLPTPLQPIRHLLTRTSPSQLPLAEFHATLRGGQTTYHGPGQLVAYTILDLRRLRLGPRQHIRLLERSVLDVLSDYGVEGGVLSEQDPGVWVDQQSQLQDGRRGGSDQLAKKIAAVGVHLRRYVSSYGVGLNVTEEPMWFFRHIVACGLEGREPTSLVGCGVRFADARDGDDIMREVAERFVAAFVRRVNQVGTPGAVDGCYTSRELDRNVISHKYSSDADNMKLLKK</sequence>
<dbReference type="FunFam" id="3.30.930.10:FF:000108">
    <property type="entry name" value="Octanoyltransferase"/>
    <property type="match status" value="1"/>
</dbReference>
<dbReference type="Proteomes" id="UP000242814">
    <property type="component" value="Unassembled WGS sequence"/>
</dbReference>
<protein>
    <recommendedName>
        <fullName evidence="5">Octanoyltransferase</fullName>
        <ecNumber evidence="5">2.3.1.181</ecNumber>
    </recommendedName>
</protein>
<comment type="similarity">
    <text evidence="2 5">Belongs to the LipB family.</text>
</comment>
<feature type="binding site" evidence="7">
    <location>
        <begin position="115"/>
        <end position="122"/>
    </location>
    <ligand>
        <name>substrate</name>
    </ligand>
</feature>
<keyword evidence="3 5" id="KW-0808">Transferase</keyword>
<dbReference type="UniPathway" id="UPA00538">
    <property type="reaction ID" value="UER00592"/>
</dbReference>
<evidence type="ECO:0000256" key="2">
    <source>
        <dbReference type="ARBA" id="ARBA00007907"/>
    </source>
</evidence>
<dbReference type="InterPro" id="IPR045864">
    <property type="entry name" value="aa-tRNA-synth_II/BPL/LPL"/>
</dbReference>
<comment type="caution">
    <text evidence="11">The sequence shown here is derived from an EMBL/GenBank/DDBJ whole genome shotgun (WGS) entry which is preliminary data.</text>
</comment>
<dbReference type="InterPro" id="IPR004143">
    <property type="entry name" value="BPL_LPL_catalytic"/>
</dbReference>
<evidence type="ECO:0000313" key="12">
    <source>
        <dbReference type="Proteomes" id="UP000242814"/>
    </source>
</evidence>
<dbReference type="SUPFAM" id="SSF55681">
    <property type="entry name" value="Class II aaRS and biotin synthetases"/>
    <property type="match status" value="1"/>
</dbReference>
<evidence type="ECO:0000256" key="8">
    <source>
        <dbReference type="PIRSR" id="PIRSR016262-3"/>
    </source>
</evidence>
<gene>
    <name evidence="11" type="ORF">ACO22_01535</name>
</gene>
<evidence type="ECO:0000256" key="4">
    <source>
        <dbReference type="ARBA" id="ARBA00023315"/>
    </source>
</evidence>
<evidence type="ECO:0000313" key="11">
    <source>
        <dbReference type="EMBL" id="ODH40778.1"/>
    </source>
</evidence>
<dbReference type="EMBL" id="LZYO01000038">
    <property type="protein sequence ID" value="ODH40778.1"/>
    <property type="molecule type" value="Genomic_DNA"/>
</dbReference>
<evidence type="ECO:0000256" key="9">
    <source>
        <dbReference type="SAM" id="MobiDB-lite"/>
    </source>
</evidence>
<dbReference type="NCBIfam" id="TIGR00214">
    <property type="entry name" value="lipB"/>
    <property type="match status" value="1"/>
</dbReference>
<dbReference type="PROSITE" id="PS01313">
    <property type="entry name" value="LIPB"/>
    <property type="match status" value="1"/>
</dbReference>
<dbReference type="AlphaFoldDB" id="A0A1D2JL85"/>
<name>A0A1D2JL85_PARBR</name>
<organism evidence="11 12">
    <name type="scientific">Paracoccidioides brasiliensis</name>
    <dbReference type="NCBI Taxonomy" id="121759"/>
    <lineage>
        <taxon>Eukaryota</taxon>
        <taxon>Fungi</taxon>
        <taxon>Dikarya</taxon>
        <taxon>Ascomycota</taxon>
        <taxon>Pezizomycotina</taxon>
        <taxon>Eurotiomycetes</taxon>
        <taxon>Eurotiomycetidae</taxon>
        <taxon>Onygenales</taxon>
        <taxon>Ajellomycetaceae</taxon>
        <taxon>Paracoccidioides</taxon>
    </lineage>
</organism>
<proteinExistence type="inferred from homology"/>
<feature type="domain" description="BPL/LPL catalytic" evidence="10">
    <location>
        <begin position="48"/>
        <end position="277"/>
    </location>
</feature>
<evidence type="ECO:0000256" key="5">
    <source>
        <dbReference type="PIRNR" id="PIRNR016262"/>
    </source>
</evidence>
<dbReference type="EC" id="2.3.1.181" evidence="5"/>
<comment type="pathway">
    <text evidence="1 5">Protein modification; protein lipoylation via endogenous pathway; protein N(6)-(lipoyl)lysine from octanoyl-[acyl-carrier-protein]: step 1/2.</text>
</comment>
<reference evidence="11 12" key="1">
    <citation type="submission" date="2016-06" db="EMBL/GenBank/DDBJ databases">
        <authorList>
            <person name="Kjaerup R.B."/>
            <person name="Dalgaard T.S."/>
            <person name="Juul-Madsen H.R."/>
        </authorList>
    </citation>
    <scope>NUCLEOTIDE SEQUENCE [LARGE SCALE GENOMIC DNA]</scope>
    <source>
        <strain evidence="11 12">Pb300</strain>
    </source>
</reference>
<comment type="catalytic activity">
    <reaction evidence="5">
        <text>octanoyl-[ACP] + L-lysyl-[protein] = N(6)-octanoyl-L-lysyl-[protein] + holo-[ACP] + H(+)</text>
        <dbReference type="Rhea" id="RHEA:17665"/>
        <dbReference type="Rhea" id="RHEA-COMP:9636"/>
        <dbReference type="Rhea" id="RHEA-COMP:9685"/>
        <dbReference type="Rhea" id="RHEA-COMP:9752"/>
        <dbReference type="Rhea" id="RHEA-COMP:9928"/>
        <dbReference type="ChEBI" id="CHEBI:15378"/>
        <dbReference type="ChEBI" id="CHEBI:29969"/>
        <dbReference type="ChEBI" id="CHEBI:64479"/>
        <dbReference type="ChEBI" id="CHEBI:78463"/>
        <dbReference type="ChEBI" id="CHEBI:78809"/>
        <dbReference type="EC" id="2.3.1.181"/>
    </reaction>
</comment>
<dbReference type="Gene3D" id="3.30.930.10">
    <property type="entry name" value="Bira Bifunctional Protein, Domain 2"/>
    <property type="match status" value="1"/>
</dbReference>
<feature type="compositionally biased region" description="Low complexity" evidence="9">
    <location>
        <begin position="73"/>
        <end position="86"/>
    </location>
</feature>
<feature type="binding site" evidence="7">
    <location>
        <begin position="212"/>
        <end position="214"/>
    </location>
    <ligand>
        <name>substrate</name>
    </ligand>
</feature>
<feature type="compositionally biased region" description="Pro residues" evidence="9">
    <location>
        <begin position="39"/>
        <end position="52"/>
    </location>
</feature>
<evidence type="ECO:0000256" key="1">
    <source>
        <dbReference type="ARBA" id="ARBA00004821"/>
    </source>
</evidence>
<dbReference type="PIRSF" id="PIRSF016262">
    <property type="entry name" value="LPLase"/>
    <property type="match status" value="1"/>
</dbReference>
<dbReference type="PANTHER" id="PTHR10993:SF7">
    <property type="entry name" value="LIPOYLTRANSFERASE 2, MITOCHONDRIAL-RELATED"/>
    <property type="match status" value="1"/>
</dbReference>
<dbReference type="PROSITE" id="PS51733">
    <property type="entry name" value="BPL_LPL_CATALYTIC"/>
    <property type="match status" value="1"/>
</dbReference>
<evidence type="ECO:0000256" key="7">
    <source>
        <dbReference type="PIRSR" id="PIRSR016262-2"/>
    </source>
</evidence>
<keyword evidence="4 5" id="KW-0012">Acyltransferase</keyword>
<dbReference type="PANTHER" id="PTHR10993">
    <property type="entry name" value="OCTANOYLTRANSFERASE"/>
    <property type="match status" value="1"/>
</dbReference>
<feature type="binding site" evidence="7">
    <location>
        <begin position="199"/>
        <end position="201"/>
    </location>
    <ligand>
        <name>substrate</name>
    </ligand>
</feature>
<feature type="active site" description="Acyl-thioester intermediate" evidence="6">
    <location>
        <position position="231"/>
    </location>
</feature>
<feature type="site" description="Lowers pKa of active site Cys" evidence="8">
    <location>
        <position position="196"/>
    </location>
</feature>
<dbReference type="GO" id="GO:0009249">
    <property type="term" value="P:protein lipoylation"/>
    <property type="evidence" value="ECO:0007669"/>
    <property type="project" value="InterPro"/>
</dbReference>
<dbReference type="InterPro" id="IPR000544">
    <property type="entry name" value="Octanoyltransferase"/>
</dbReference>
<evidence type="ECO:0000256" key="6">
    <source>
        <dbReference type="PIRSR" id="PIRSR016262-1"/>
    </source>
</evidence>
<evidence type="ECO:0000256" key="3">
    <source>
        <dbReference type="ARBA" id="ARBA00022679"/>
    </source>
</evidence>
<dbReference type="VEuPathDB" id="FungiDB:PADG_06042"/>
<dbReference type="VEuPathDB" id="FungiDB:PABG_05708"/>
<comment type="function">
    <text evidence="5">Catalyzes the transfer of endogenously produced octanoic acid from octanoyl-acyl-carrier-protein onto the lipoyl domains of lipoate-dependent enzymes. Lipoyl-ACP can also act as a substrate although octanoyl-ACP is likely to be the physiological substrate.</text>
</comment>
<dbReference type="GO" id="GO:0033819">
    <property type="term" value="F:lipoyl(octanoyl) transferase activity"/>
    <property type="evidence" value="ECO:0007669"/>
    <property type="project" value="UniProtKB-EC"/>
</dbReference>
<dbReference type="Pfam" id="PF21948">
    <property type="entry name" value="LplA-B_cat"/>
    <property type="match status" value="1"/>
</dbReference>
<accession>A0A1D2JL85</accession>